<organism evidence="2 3">
    <name type="scientific">Acetobacter tropicalis</name>
    <dbReference type="NCBI Taxonomy" id="104102"/>
    <lineage>
        <taxon>Bacteria</taxon>
        <taxon>Pseudomonadati</taxon>
        <taxon>Pseudomonadota</taxon>
        <taxon>Alphaproteobacteria</taxon>
        <taxon>Acetobacterales</taxon>
        <taxon>Acetobacteraceae</taxon>
        <taxon>Acetobacter</taxon>
    </lineage>
</organism>
<dbReference type="Proteomes" id="UP000029448">
    <property type="component" value="Unassembled WGS sequence"/>
</dbReference>
<feature type="region of interest" description="Disordered" evidence="1">
    <location>
        <begin position="72"/>
        <end position="97"/>
    </location>
</feature>
<dbReference type="EMBL" id="JOKM01000089">
    <property type="protein sequence ID" value="KGB22053.1"/>
    <property type="molecule type" value="Genomic_DNA"/>
</dbReference>
<sequence>MLPLYSIFSGHSETRPEMQPRCKSIPSIIRSRWCIMIKTPYFSLMACTMMFAFGQPALAADTVKVDGRVIPFKSSTPPPARSGTLVPMPQPPQPAADDIEQAEPALANPINKPITGAQELDKIVGGDRPLSLEALQNTRPNDLESDGLKPGRKEALQEAAHIYGAQGGLAARSFAINEMLRRYEDTLDSTYDFRSLVLPIGGGQTLMQPPIVTEAQMAFALNGTGQVAHETQCVFEITREAQLTSAAPNWRTYLVRSWQKPRHPASAALPMNKKEVGYWNDWVAEGWASGEKQASEIFLSDLSRLQRDIVGMARYRVLLANGRVEEPHVVFEQKASVGGGDTLHVGDRVVRITSQPGLRGLRRDRGYGYSAPLYPERCRRISSPHLKLNVKRGPMKDVQPIAGWSNVANKRPVSMICSNGLMALVPLALISRQVILSLSWFMGRFFLRHVRLRTISQYPTLSAICMRKTGCRCWPSPTISTAHIQYHSTVAKLCGSV</sequence>
<evidence type="ECO:0000313" key="2">
    <source>
        <dbReference type="EMBL" id="KGB22053.1"/>
    </source>
</evidence>
<keyword evidence="3" id="KW-1185">Reference proteome</keyword>
<dbReference type="InterPro" id="IPR031618">
    <property type="entry name" value="T4SS_TraI"/>
</dbReference>
<comment type="caution">
    <text evidence="2">The sequence shown here is derived from an EMBL/GenBank/DDBJ whole genome shotgun (WGS) entry which is preliminary data.</text>
</comment>
<dbReference type="AlphaFoldDB" id="A0A095AZ74"/>
<accession>A0A095AZ74</accession>
<name>A0A095AZ74_9PROT</name>
<proteinExistence type="predicted"/>
<dbReference type="PATRIC" id="fig|104102.7.peg.2618"/>
<evidence type="ECO:0000313" key="3">
    <source>
        <dbReference type="Proteomes" id="UP000029448"/>
    </source>
</evidence>
<dbReference type="Pfam" id="PF16932">
    <property type="entry name" value="T4SS_TraI"/>
    <property type="match status" value="1"/>
</dbReference>
<dbReference type="STRING" id="104102.AtDm6_2652"/>
<reference evidence="2 3" key="1">
    <citation type="submission" date="2014-06" db="EMBL/GenBank/DDBJ databases">
        <title>Functional and comparative genomic analyses of the Drosophila gut microbiota identify candidate symbiosis factors.</title>
        <authorList>
            <person name="Newell P.D."/>
            <person name="Chaston J.M."/>
            <person name="Douglas A.E."/>
        </authorList>
    </citation>
    <scope>NUCLEOTIDE SEQUENCE [LARGE SCALE GENOMIC DNA]</scope>
    <source>
        <strain evidence="2 3">DmCS_006</strain>
    </source>
</reference>
<evidence type="ECO:0000256" key="1">
    <source>
        <dbReference type="SAM" id="MobiDB-lite"/>
    </source>
</evidence>
<gene>
    <name evidence="2" type="ORF">AtDm6_2652</name>
</gene>
<protein>
    <submittedName>
        <fullName evidence="2">DotC</fullName>
    </submittedName>
</protein>